<feature type="domain" description="SHOCT" evidence="2">
    <location>
        <begin position="15"/>
        <end position="40"/>
    </location>
</feature>
<dbReference type="InterPro" id="IPR018649">
    <property type="entry name" value="SHOCT"/>
</dbReference>
<comment type="caution">
    <text evidence="3">The sequence shown here is derived from an EMBL/GenBank/DDBJ whole genome shotgun (WGS) entry which is preliminary data.</text>
</comment>
<evidence type="ECO:0000256" key="1">
    <source>
        <dbReference type="SAM" id="MobiDB-lite"/>
    </source>
</evidence>
<organism evidence="3 4">
    <name type="scientific">Pelagomonas calceolata</name>
    <dbReference type="NCBI Taxonomy" id="35677"/>
    <lineage>
        <taxon>Eukaryota</taxon>
        <taxon>Sar</taxon>
        <taxon>Stramenopiles</taxon>
        <taxon>Ochrophyta</taxon>
        <taxon>Pelagophyceae</taxon>
        <taxon>Pelagomonadales</taxon>
        <taxon>Pelagomonadaceae</taxon>
        <taxon>Pelagomonas</taxon>
    </lineage>
</organism>
<evidence type="ECO:0000313" key="3">
    <source>
        <dbReference type="EMBL" id="CAH0378062.1"/>
    </source>
</evidence>
<dbReference type="EMBL" id="CAKKNE010000005">
    <property type="protein sequence ID" value="CAH0378062.1"/>
    <property type="molecule type" value="Genomic_DNA"/>
</dbReference>
<sequence>MDHGPVVDEGITEDLQKLQSLLDDGVITESEFTEKKRQLLDQPATRAAPPGETPPPPKKIKAAPPAAPPANEPSLPLGYYELRDAGDDVVGYLVLSVWKSSGGFFGMMTLTDGEWEVDDYDGDSRTLLPVISSRSGSQRWSFADGQFRFDLEEDASYSGTVSLRVFPNSGNLAVTWELESCDLDYDWSHRGEATARPTAAGAARQAFRMISDTRSVLTGTATREHFDKGPCT</sequence>
<gene>
    <name evidence="3" type="ORF">PECAL_5P25820</name>
</gene>
<reference evidence="3" key="1">
    <citation type="submission" date="2021-11" db="EMBL/GenBank/DDBJ databases">
        <authorList>
            <consortium name="Genoscope - CEA"/>
            <person name="William W."/>
        </authorList>
    </citation>
    <scope>NUCLEOTIDE SEQUENCE</scope>
</reference>
<evidence type="ECO:0000313" key="4">
    <source>
        <dbReference type="Proteomes" id="UP000789595"/>
    </source>
</evidence>
<protein>
    <recommendedName>
        <fullName evidence="2">SHOCT domain-containing protein</fullName>
    </recommendedName>
</protein>
<proteinExistence type="predicted"/>
<dbReference type="AlphaFoldDB" id="A0A8J2X3X3"/>
<dbReference type="Proteomes" id="UP000789595">
    <property type="component" value="Unassembled WGS sequence"/>
</dbReference>
<accession>A0A8J2X3X3</accession>
<evidence type="ECO:0000259" key="2">
    <source>
        <dbReference type="Pfam" id="PF09851"/>
    </source>
</evidence>
<name>A0A8J2X3X3_9STRA</name>
<keyword evidence="4" id="KW-1185">Reference proteome</keyword>
<dbReference type="Pfam" id="PF09851">
    <property type="entry name" value="SHOCT"/>
    <property type="match status" value="1"/>
</dbReference>
<feature type="region of interest" description="Disordered" evidence="1">
    <location>
        <begin position="33"/>
        <end position="70"/>
    </location>
</feature>